<sequence>MKHNSSRPVPAGRFSRMAHLGGLATRIASGMVAEGVRQVASGKRPAARELLMTPGNVRRVAEKLAHLRGAAMKMGQLLSMDAGDLMPPELAELLAVLRAGATPMPILQLAGVLEASLGEDWQQNFQQFGFTPIAAASIGQVHRAVDPQGRELALKIQYPGVAQSIDADVDNVITLLKLSRLLPEGVIADTLVEEAKQQLHAEADYQLEAAHLQMYRQALADDPGFRVPECYPQLSSRTLLAMSYESGVPIDSLQHQPLQERNRCAALLLSLLFRELFEFGWVQTDPNFANFLYDPETAQLVLLDFGATRAYRPELVEAYRALFRAGLQQDQDGLLQAATRIGYFHQQITPSQQAAVLHLFELAMEPLRSDHYDFGATDLARRLRDQGMALSMQEGYWHSPPVDALFLHRKLAGLYLLFARLKVSLACRDILEPWLKTS</sequence>
<dbReference type="EMBL" id="JMSZ01000024">
    <property type="protein sequence ID" value="KDE39741.1"/>
    <property type="molecule type" value="Genomic_DNA"/>
</dbReference>
<evidence type="ECO:0000256" key="2">
    <source>
        <dbReference type="ARBA" id="ARBA00022679"/>
    </source>
</evidence>
<name>A0A063Y4N7_9GAMM</name>
<dbReference type="GO" id="GO:0006744">
    <property type="term" value="P:ubiquinone biosynthetic process"/>
    <property type="evidence" value="ECO:0007669"/>
    <property type="project" value="TreeGrafter"/>
</dbReference>
<evidence type="ECO:0000313" key="6">
    <source>
        <dbReference type="EMBL" id="KDE39741.1"/>
    </source>
</evidence>
<dbReference type="PATRIC" id="fig|267850.7.peg.1751"/>
<keyword evidence="2" id="KW-0808">Transferase</keyword>
<keyword evidence="4" id="KW-0067">ATP-binding</keyword>
<protein>
    <submittedName>
        <fullName evidence="6">Ubiquinone biosynthesis monooxygenase UbiB</fullName>
    </submittedName>
</protein>
<dbReference type="Proteomes" id="UP000027318">
    <property type="component" value="Unassembled WGS sequence"/>
</dbReference>
<keyword evidence="3" id="KW-0547">Nucleotide-binding</keyword>
<keyword evidence="6" id="KW-0830">Ubiquinone</keyword>
<accession>A0A063Y4N7</accession>
<dbReference type="GO" id="GO:0004497">
    <property type="term" value="F:monooxygenase activity"/>
    <property type="evidence" value="ECO:0007669"/>
    <property type="project" value="UniProtKB-KW"/>
</dbReference>
<dbReference type="InterPro" id="IPR034646">
    <property type="entry name" value="ADCK3_dom"/>
</dbReference>
<dbReference type="PANTHER" id="PTHR43851:SF3">
    <property type="entry name" value="COENZYME Q8"/>
    <property type="match status" value="1"/>
</dbReference>
<keyword evidence="6" id="KW-0503">Monooxygenase</keyword>
<evidence type="ECO:0000313" key="7">
    <source>
        <dbReference type="Proteomes" id="UP000027318"/>
    </source>
</evidence>
<evidence type="ECO:0000256" key="4">
    <source>
        <dbReference type="ARBA" id="ARBA00022840"/>
    </source>
</evidence>
<evidence type="ECO:0000256" key="1">
    <source>
        <dbReference type="ARBA" id="ARBA00009670"/>
    </source>
</evidence>
<keyword evidence="7" id="KW-1185">Reference proteome</keyword>
<dbReference type="GO" id="GO:0005524">
    <property type="term" value="F:ATP binding"/>
    <property type="evidence" value="ECO:0007669"/>
    <property type="project" value="UniProtKB-KW"/>
</dbReference>
<organism evidence="6 7">
    <name type="scientific">Nitrincola lacisaponensis</name>
    <dbReference type="NCBI Taxonomy" id="267850"/>
    <lineage>
        <taxon>Bacteria</taxon>
        <taxon>Pseudomonadati</taxon>
        <taxon>Pseudomonadota</taxon>
        <taxon>Gammaproteobacteria</taxon>
        <taxon>Oceanospirillales</taxon>
        <taxon>Oceanospirillaceae</taxon>
        <taxon>Nitrincola</taxon>
    </lineage>
</organism>
<dbReference type="GO" id="GO:0016740">
    <property type="term" value="F:transferase activity"/>
    <property type="evidence" value="ECO:0007669"/>
    <property type="project" value="UniProtKB-KW"/>
</dbReference>
<evidence type="ECO:0000256" key="3">
    <source>
        <dbReference type="ARBA" id="ARBA00022741"/>
    </source>
</evidence>
<dbReference type="InterPro" id="IPR004147">
    <property type="entry name" value="ABC1_dom"/>
</dbReference>
<comment type="similarity">
    <text evidence="1">Belongs to the protein kinase superfamily. ADCK protein kinase family.</text>
</comment>
<dbReference type="AlphaFoldDB" id="A0A063Y4N7"/>
<feature type="domain" description="ABC1 atypical kinase-like" evidence="5">
    <location>
        <begin position="97"/>
        <end position="336"/>
    </location>
</feature>
<dbReference type="CDD" id="cd13970">
    <property type="entry name" value="ABC1_ADCK3"/>
    <property type="match status" value="1"/>
</dbReference>
<dbReference type="PANTHER" id="PTHR43851">
    <property type="match status" value="1"/>
</dbReference>
<keyword evidence="6" id="KW-0560">Oxidoreductase</keyword>
<dbReference type="InterPro" id="IPR051409">
    <property type="entry name" value="Atypical_kinase_ADCK"/>
</dbReference>
<reference evidence="6 7" key="1">
    <citation type="journal article" date="2005" name="Int. J. Syst. Evol. Microbiol.">
        <title>Nitrincola lacisaponensis gen. nov., sp. nov., a novel alkaliphilic bacterium isolated from an alkaline, saline lake.</title>
        <authorList>
            <person name="Dimitriu P.A."/>
            <person name="Shukla S.K."/>
            <person name="Conradt J."/>
            <person name="Marquez M.C."/>
            <person name="Ventosa A."/>
            <person name="Maglia A."/>
            <person name="Peyton B.M."/>
            <person name="Pinkart H.C."/>
            <person name="Mormile M.R."/>
        </authorList>
    </citation>
    <scope>NUCLEOTIDE SEQUENCE [LARGE SCALE GENOMIC DNA]</scope>
    <source>
        <strain evidence="6 7">4CA</strain>
    </source>
</reference>
<dbReference type="InterPro" id="IPR011009">
    <property type="entry name" value="Kinase-like_dom_sf"/>
</dbReference>
<evidence type="ECO:0000259" key="5">
    <source>
        <dbReference type="Pfam" id="PF03109"/>
    </source>
</evidence>
<gene>
    <name evidence="6" type="ORF">ADINL_1781</name>
</gene>
<comment type="caution">
    <text evidence="6">The sequence shown here is derived from an EMBL/GenBank/DDBJ whole genome shotgun (WGS) entry which is preliminary data.</text>
</comment>
<dbReference type="SUPFAM" id="SSF56112">
    <property type="entry name" value="Protein kinase-like (PK-like)"/>
    <property type="match status" value="1"/>
</dbReference>
<dbReference type="STRING" id="267850.ADINL_1781"/>
<dbReference type="Pfam" id="PF03109">
    <property type="entry name" value="ABC1"/>
    <property type="match status" value="1"/>
</dbReference>
<proteinExistence type="inferred from homology"/>
<dbReference type="RefSeq" id="WP_239644361.1">
    <property type="nucleotide sequence ID" value="NZ_JMSZ01000024.1"/>
</dbReference>